<evidence type="ECO:0000313" key="1">
    <source>
        <dbReference type="EMBL" id="KAF0027952.1"/>
    </source>
</evidence>
<reference evidence="1 2" key="1">
    <citation type="submission" date="2019-06" db="EMBL/GenBank/DDBJ databases">
        <title>Draft genomes of female and male turbot (Scophthalmus maximus).</title>
        <authorList>
            <person name="Xu H."/>
            <person name="Xu X.-W."/>
            <person name="Shao C."/>
            <person name="Chen S."/>
        </authorList>
    </citation>
    <scope>NUCLEOTIDE SEQUENCE [LARGE SCALE GENOMIC DNA]</scope>
    <source>
        <strain evidence="1">Ysfricsl-2016a</strain>
        <tissue evidence="1">Blood</tissue>
    </source>
</reference>
<sequence length="88" mass="9393">MAAAAAGSSIYADDCACVLCNAAVTHCQECRVGGGGITSILTVKTYGCTVFMFQEKYVDAKGVTTVKIEIMYRFIEVNLHGRYTGGQL</sequence>
<dbReference type="AlphaFoldDB" id="A0A6A4SB84"/>
<organism evidence="1 2">
    <name type="scientific">Scophthalmus maximus</name>
    <name type="common">Turbot</name>
    <name type="synonym">Psetta maxima</name>
    <dbReference type="NCBI Taxonomy" id="52904"/>
    <lineage>
        <taxon>Eukaryota</taxon>
        <taxon>Metazoa</taxon>
        <taxon>Chordata</taxon>
        <taxon>Craniata</taxon>
        <taxon>Vertebrata</taxon>
        <taxon>Euteleostomi</taxon>
        <taxon>Actinopterygii</taxon>
        <taxon>Neopterygii</taxon>
        <taxon>Teleostei</taxon>
        <taxon>Neoteleostei</taxon>
        <taxon>Acanthomorphata</taxon>
        <taxon>Carangaria</taxon>
        <taxon>Pleuronectiformes</taxon>
        <taxon>Pleuronectoidei</taxon>
        <taxon>Scophthalmidae</taxon>
        <taxon>Scophthalmus</taxon>
    </lineage>
</organism>
<gene>
    <name evidence="1" type="ORF">F2P81_020693</name>
</gene>
<protein>
    <submittedName>
        <fullName evidence="1">Uncharacterized protein</fullName>
    </submittedName>
</protein>
<name>A0A6A4SB84_SCOMX</name>
<dbReference type="EMBL" id="VEVO01000018">
    <property type="protein sequence ID" value="KAF0027952.1"/>
    <property type="molecule type" value="Genomic_DNA"/>
</dbReference>
<comment type="caution">
    <text evidence="1">The sequence shown here is derived from an EMBL/GenBank/DDBJ whole genome shotgun (WGS) entry which is preliminary data.</text>
</comment>
<evidence type="ECO:0000313" key="2">
    <source>
        <dbReference type="Proteomes" id="UP000438429"/>
    </source>
</evidence>
<proteinExistence type="predicted"/>
<dbReference type="Proteomes" id="UP000438429">
    <property type="component" value="Unassembled WGS sequence"/>
</dbReference>
<accession>A0A6A4SB84</accession>